<dbReference type="PROSITE" id="PS50937">
    <property type="entry name" value="HTH_MERR_2"/>
    <property type="match status" value="1"/>
</dbReference>
<accession>A0A3B0BBG7</accession>
<gene>
    <name evidence="6" type="ORF">D7M11_30305</name>
</gene>
<evidence type="ECO:0000256" key="1">
    <source>
        <dbReference type="ARBA" id="ARBA00022491"/>
    </source>
</evidence>
<keyword evidence="4" id="KW-0804">Transcription</keyword>
<evidence type="ECO:0000256" key="2">
    <source>
        <dbReference type="ARBA" id="ARBA00023015"/>
    </source>
</evidence>
<feature type="domain" description="HTH merR-type" evidence="5">
    <location>
        <begin position="4"/>
        <end position="73"/>
    </location>
</feature>
<dbReference type="RefSeq" id="WP_120751021.1">
    <property type="nucleotide sequence ID" value="NZ_RBAH01000031.1"/>
</dbReference>
<dbReference type="Pfam" id="PF13411">
    <property type="entry name" value="MerR_1"/>
    <property type="match status" value="1"/>
</dbReference>
<dbReference type="PROSITE" id="PS00552">
    <property type="entry name" value="HTH_MERR_1"/>
    <property type="match status" value="1"/>
</dbReference>
<evidence type="ECO:0000313" key="7">
    <source>
        <dbReference type="Proteomes" id="UP000282311"/>
    </source>
</evidence>
<dbReference type="AlphaFoldDB" id="A0A3B0BBG7"/>
<evidence type="ECO:0000256" key="4">
    <source>
        <dbReference type="ARBA" id="ARBA00023163"/>
    </source>
</evidence>
<evidence type="ECO:0000259" key="5">
    <source>
        <dbReference type="PROSITE" id="PS50937"/>
    </source>
</evidence>
<dbReference type="PRINTS" id="PR00040">
    <property type="entry name" value="HTHMERR"/>
</dbReference>
<protein>
    <submittedName>
        <fullName evidence="6">MerR family transcriptional regulator</fullName>
    </submittedName>
</protein>
<proteinExistence type="predicted"/>
<dbReference type="PANTHER" id="PTHR30204">
    <property type="entry name" value="REDOX-CYCLING DRUG-SENSING TRANSCRIPTIONAL ACTIVATOR SOXR"/>
    <property type="match status" value="1"/>
</dbReference>
<keyword evidence="7" id="KW-1185">Reference proteome</keyword>
<name>A0A3B0BBG7_9BACL</name>
<reference evidence="6 7" key="1">
    <citation type="journal article" date="2007" name="Int. J. Syst. Evol. Microbiol.">
        <title>Paenibacillus ginsengarvi sp. nov., isolated from soil from ginseng cultivation.</title>
        <authorList>
            <person name="Yoon M.H."/>
            <person name="Ten L.N."/>
            <person name="Im W.T."/>
        </authorList>
    </citation>
    <scope>NUCLEOTIDE SEQUENCE [LARGE SCALE GENOMIC DNA]</scope>
    <source>
        <strain evidence="6 7">KCTC 13059</strain>
    </source>
</reference>
<dbReference type="InterPro" id="IPR009061">
    <property type="entry name" value="DNA-bd_dom_put_sf"/>
</dbReference>
<keyword evidence="3" id="KW-0238">DNA-binding</keyword>
<dbReference type="Gene3D" id="1.10.1660.10">
    <property type="match status" value="1"/>
</dbReference>
<dbReference type="InterPro" id="IPR047057">
    <property type="entry name" value="MerR_fam"/>
</dbReference>
<organism evidence="6 7">
    <name type="scientific">Paenibacillus ginsengarvi</name>
    <dbReference type="NCBI Taxonomy" id="400777"/>
    <lineage>
        <taxon>Bacteria</taxon>
        <taxon>Bacillati</taxon>
        <taxon>Bacillota</taxon>
        <taxon>Bacilli</taxon>
        <taxon>Bacillales</taxon>
        <taxon>Paenibacillaceae</taxon>
        <taxon>Paenibacillus</taxon>
    </lineage>
</organism>
<dbReference type="OrthoDB" id="9791488at2"/>
<comment type="caution">
    <text evidence="6">The sequence shown here is derived from an EMBL/GenBank/DDBJ whole genome shotgun (WGS) entry which is preliminary data.</text>
</comment>
<dbReference type="PANTHER" id="PTHR30204:SF69">
    <property type="entry name" value="MERR-FAMILY TRANSCRIPTIONAL REGULATOR"/>
    <property type="match status" value="1"/>
</dbReference>
<dbReference type="InterPro" id="IPR000551">
    <property type="entry name" value="MerR-type_HTH_dom"/>
</dbReference>
<dbReference type="EMBL" id="RBAH01000031">
    <property type="protein sequence ID" value="RKN70563.1"/>
    <property type="molecule type" value="Genomic_DNA"/>
</dbReference>
<dbReference type="GO" id="GO:0003700">
    <property type="term" value="F:DNA-binding transcription factor activity"/>
    <property type="evidence" value="ECO:0007669"/>
    <property type="project" value="InterPro"/>
</dbReference>
<dbReference type="GO" id="GO:0003677">
    <property type="term" value="F:DNA binding"/>
    <property type="evidence" value="ECO:0007669"/>
    <property type="project" value="UniProtKB-KW"/>
</dbReference>
<sequence>MDTLISIGELSSSTGISIRAIRYYEEIGLLIPYKTSQNNYRYYSDMEKGKLGVILILKKMGFSLREIKTRRSVGSLAGGFDEKDE</sequence>
<dbReference type="SUPFAM" id="SSF46955">
    <property type="entry name" value="Putative DNA-binding domain"/>
    <property type="match status" value="1"/>
</dbReference>
<dbReference type="Proteomes" id="UP000282311">
    <property type="component" value="Unassembled WGS sequence"/>
</dbReference>
<dbReference type="SMART" id="SM00422">
    <property type="entry name" value="HTH_MERR"/>
    <property type="match status" value="1"/>
</dbReference>
<evidence type="ECO:0000256" key="3">
    <source>
        <dbReference type="ARBA" id="ARBA00023125"/>
    </source>
</evidence>
<keyword evidence="1" id="KW-0678">Repressor</keyword>
<evidence type="ECO:0000313" key="6">
    <source>
        <dbReference type="EMBL" id="RKN70563.1"/>
    </source>
</evidence>
<keyword evidence="2" id="KW-0805">Transcription regulation</keyword>